<protein>
    <recommendedName>
        <fullName evidence="3">Permuted papain-like amidase enzyme, YaeF/YiiX, C92 family</fullName>
    </recommendedName>
</protein>
<dbReference type="Proteomes" id="UP000288024">
    <property type="component" value="Unassembled WGS sequence"/>
</dbReference>
<dbReference type="Gene3D" id="3.90.1720.10">
    <property type="entry name" value="endopeptidase domain like (from Nostoc punctiforme)"/>
    <property type="match status" value="1"/>
</dbReference>
<reference evidence="1 2" key="1">
    <citation type="submission" date="2019-01" db="EMBL/GenBank/DDBJ databases">
        <title>Bacillus sp. M5HDSG1-1, whole genome shotgun sequence.</title>
        <authorList>
            <person name="Tuo L."/>
        </authorList>
    </citation>
    <scope>NUCLEOTIDE SEQUENCE [LARGE SCALE GENOMIC DNA]</scope>
    <source>
        <strain evidence="1 2">M5HDSG1-1</strain>
    </source>
</reference>
<evidence type="ECO:0000313" key="2">
    <source>
        <dbReference type="Proteomes" id="UP000288024"/>
    </source>
</evidence>
<dbReference type="AlphaFoldDB" id="A0A437K5S6"/>
<dbReference type="EMBL" id="RZTZ01000013">
    <property type="protein sequence ID" value="RVT58294.1"/>
    <property type="molecule type" value="Genomic_DNA"/>
</dbReference>
<evidence type="ECO:0000313" key="1">
    <source>
        <dbReference type="EMBL" id="RVT58294.1"/>
    </source>
</evidence>
<comment type="caution">
    <text evidence="1">The sequence shown here is derived from an EMBL/GenBank/DDBJ whole genome shotgun (WGS) entry which is preliminary data.</text>
</comment>
<sequence>MNSILYSELEKTLKTGDIVLFSGQYQISKLVEKLEHSKWSHVGMIVRPDPNGEVYFFESTALINLEDVMEHDNKTGPKLVKLIDRLETYGADLVPYVPPVYAVRRFLKDTVNEEMLFDYIKKVHGIPNPGEWKMIEEVIEGRIFSIPSKSHDYTCSKLIGETLETLGFYHPKMPLNGLMPMDFSTDSHIKQLTSLWDKEIMINLVQQEVIS</sequence>
<dbReference type="RefSeq" id="WP_127741016.1">
    <property type="nucleotide sequence ID" value="NZ_RZTZ01000013.1"/>
</dbReference>
<proteinExistence type="predicted"/>
<gene>
    <name evidence="1" type="ORF">EM808_22525</name>
</gene>
<organism evidence="1 2">
    <name type="scientific">Niallia taxi</name>
    <dbReference type="NCBI Taxonomy" id="2499688"/>
    <lineage>
        <taxon>Bacteria</taxon>
        <taxon>Bacillati</taxon>
        <taxon>Bacillota</taxon>
        <taxon>Bacilli</taxon>
        <taxon>Bacillales</taxon>
        <taxon>Bacillaceae</taxon>
        <taxon>Niallia</taxon>
    </lineage>
</organism>
<dbReference type="SUPFAM" id="SSF54001">
    <property type="entry name" value="Cysteine proteinases"/>
    <property type="match status" value="1"/>
</dbReference>
<name>A0A437K5S6_9BACI</name>
<dbReference type="InterPro" id="IPR038765">
    <property type="entry name" value="Papain-like_cys_pep_sf"/>
</dbReference>
<keyword evidence="2" id="KW-1185">Reference proteome</keyword>
<evidence type="ECO:0008006" key="3">
    <source>
        <dbReference type="Google" id="ProtNLM"/>
    </source>
</evidence>
<accession>A0A437K5S6</accession>